<evidence type="ECO:0000256" key="2">
    <source>
        <dbReference type="ARBA" id="ARBA00022692"/>
    </source>
</evidence>
<feature type="transmembrane region" description="Helical" evidence="6">
    <location>
        <begin position="197"/>
        <end position="217"/>
    </location>
</feature>
<feature type="transmembrane region" description="Helical" evidence="6">
    <location>
        <begin position="152"/>
        <end position="169"/>
    </location>
</feature>
<feature type="transmembrane region" description="Helical" evidence="6">
    <location>
        <begin position="47"/>
        <end position="66"/>
    </location>
</feature>
<feature type="transmembrane region" description="Helical" evidence="6">
    <location>
        <begin position="175"/>
        <end position="192"/>
    </location>
</feature>
<dbReference type="RefSeq" id="WP_205017146.1">
    <property type="nucleotide sequence ID" value="NZ_JAFBEI010000019.1"/>
</dbReference>
<dbReference type="Pfam" id="PF01098">
    <property type="entry name" value="FTSW_RODA_SPOVE"/>
    <property type="match status" value="1"/>
</dbReference>
<proteinExistence type="predicted"/>
<evidence type="ECO:0000256" key="4">
    <source>
        <dbReference type="ARBA" id="ARBA00022989"/>
    </source>
</evidence>
<feature type="transmembrane region" description="Helical" evidence="6">
    <location>
        <begin position="285"/>
        <end position="311"/>
    </location>
</feature>
<evidence type="ECO:0000256" key="6">
    <source>
        <dbReference type="SAM" id="Phobius"/>
    </source>
</evidence>
<dbReference type="Proteomes" id="UP000809081">
    <property type="component" value="Unassembled WGS sequence"/>
</dbReference>
<organism evidence="7 8">
    <name type="scientific">Streptococcus saliviloxodontae</name>
    <dbReference type="NCBI Taxonomy" id="1349416"/>
    <lineage>
        <taxon>Bacteria</taxon>
        <taxon>Bacillati</taxon>
        <taxon>Bacillota</taxon>
        <taxon>Bacilli</taxon>
        <taxon>Lactobacillales</taxon>
        <taxon>Streptococcaceae</taxon>
        <taxon>Streptococcus</taxon>
    </lineage>
</organism>
<dbReference type="PROSITE" id="PS00428">
    <property type="entry name" value="FTSW_RODA_SPOVE"/>
    <property type="match status" value="1"/>
</dbReference>
<keyword evidence="8" id="KW-1185">Reference proteome</keyword>
<feature type="transmembrane region" description="Helical" evidence="6">
    <location>
        <begin position="107"/>
        <end position="131"/>
    </location>
</feature>
<name>A0ABS2PLE4_9STRE</name>
<comment type="caution">
    <text evidence="7">The sequence shown here is derived from an EMBL/GenBank/DDBJ whole genome shotgun (WGS) entry which is preliminary data.</text>
</comment>
<sequence>MASRKNNIESRVDYSIILPVFSLLIIGFIAIYLVARNDYPHRLVAIMIQQGAWTILGLLLAFIVMLFNTQFLWRITPLLYGLGLGLMVLPIIFYSPELVASTGAKNWVTIANTTLFQPSEFMKISYILMLARTTLWFNDSFKGDDLKQDFKLLGYYALVTLPVFILLAAQKDLGTAMVFVAILAGTVLIAGISWKILLPVVLAAVTGVLIFLGLFLWDTGREFLYKLGMDTYQLNRISAWIDPFSYAKGIAYQQTQGMISIGIGGLTGTGNPTLKLSVPVRESDMIFTAIAEHFGFIGGVLVLLLYLLLIYRLLRVTIASNNQFYTLISAGFVMMIMFHIFENIGATLGILPLTGIPLPFISQGGSSLISNLIGVGLILSMSYQKNLHDEERFLKNMRRSARYQK</sequence>
<evidence type="ECO:0000256" key="5">
    <source>
        <dbReference type="ARBA" id="ARBA00023136"/>
    </source>
</evidence>
<dbReference type="InterPro" id="IPR018365">
    <property type="entry name" value="Cell_cycle_FtsW-rel_CS"/>
</dbReference>
<keyword evidence="2 6" id="KW-0812">Transmembrane</keyword>
<keyword evidence="5 6" id="KW-0472">Membrane</keyword>
<accession>A0ABS2PLE4</accession>
<reference evidence="7 8" key="1">
    <citation type="submission" date="2021-01" db="EMBL/GenBank/DDBJ databases">
        <title>Genomic Encyclopedia of Type Strains, Phase IV (KMG-IV): sequencing the most valuable type-strain genomes for metagenomic binning, comparative biology and taxonomic classification.</title>
        <authorList>
            <person name="Goeker M."/>
        </authorList>
    </citation>
    <scope>NUCLEOTIDE SEQUENCE [LARGE SCALE GENOMIC DNA]</scope>
    <source>
        <strain evidence="7 8">DSM 27513</strain>
    </source>
</reference>
<feature type="transmembrane region" description="Helical" evidence="6">
    <location>
        <begin position="323"/>
        <end position="341"/>
    </location>
</feature>
<dbReference type="InterPro" id="IPR001182">
    <property type="entry name" value="FtsW/RodA"/>
</dbReference>
<evidence type="ECO:0000313" key="8">
    <source>
        <dbReference type="Proteomes" id="UP000809081"/>
    </source>
</evidence>
<dbReference type="PANTHER" id="PTHR30474:SF1">
    <property type="entry name" value="PEPTIDOGLYCAN GLYCOSYLTRANSFERASE MRDB"/>
    <property type="match status" value="1"/>
</dbReference>
<dbReference type="PANTHER" id="PTHR30474">
    <property type="entry name" value="CELL CYCLE PROTEIN"/>
    <property type="match status" value="1"/>
</dbReference>
<keyword evidence="3" id="KW-0133">Cell shape</keyword>
<feature type="transmembrane region" description="Helical" evidence="6">
    <location>
        <begin position="361"/>
        <end position="383"/>
    </location>
</feature>
<evidence type="ECO:0000313" key="7">
    <source>
        <dbReference type="EMBL" id="MBM7636264.1"/>
    </source>
</evidence>
<dbReference type="EMBL" id="JAFBEI010000019">
    <property type="protein sequence ID" value="MBM7636264.1"/>
    <property type="molecule type" value="Genomic_DNA"/>
</dbReference>
<comment type="subcellular location">
    <subcellularLocation>
        <location evidence="1">Membrane</location>
        <topology evidence="1">Multi-pass membrane protein</topology>
    </subcellularLocation>
</comment>
<evidence type="ECO:0000256" key="3">
    <source>
        <dbReference type="ARBA" id="ARBA00022960"/>
    </source>
</evidence>
<feature type="transmembrane region" description="Helical" evidence="6">
    <location>
        <begin position="12"/>
        <end position="35"/>
    </location>
</feature>
<keyword evidence="4 6" id="KW-1133">Transmembrane helix</keyword>
<feature type="transmembrane region" description="Helical" evidence="6">
    <location>
        <begin position="78"/>
        <end position="95"/>
    </location>
</feature>
<protein>
    <submittedName>
        <fullName evidence="7">Rod shape determining protein RodA</fullName>
    </submittedName>
</protein>
<gene>
    <name evidence="7" type="ORF">JOC31_001083</name>
</gene>
<evidence type="ECO:0000256" key="1">
    <source>
        <dbReference type="ARBA" id="ARBA00004141"/>
    </source>
</evidence>